<sequence length="86" mass="8547">MAASFAVMSNQATGFPMTSPFPVVVFCYEPPVPGVRVTALPGMVIRQSTPGAFFCSGACSAGRIEGFQEVAGPGCASGGIGAADAS</sequence>
<organism evidence="1 2">
    <name type="scientific">Planomonospora parontospora</name>
    <dbReference type="NCBI Taxonomy" id="58119"/>
    <lineage>
        <taxon>Bacteria</taxon>
        <taxon>Bacillati</taxon>
        <taxon>Actinomycetota</taxon>
        <taxon>Actinomycetes</taxon>
        <taxon>Streptosporangiales</taxon>
        <taxon>Streptosporangiaceae</taxon>
        <taxon>Planomonospora</taxon>
    </lineage>
</organism>
<name>A0AA37BI99_9ACTN</name>
<gene>
    <name evidence="1" type="ORF">GCM10010126_39620</name>
</gene>
<proteinExistence type="predicted"/>
<dbReference type="Proteomes" id="UP000627984">
    <property type="component" value="Unassembled WGS sequence"/>
</dbReference>
<evidence type="ECO:0000313" key="1">
    <source>
        <dbReference type="EMBL" id="GGK76442.1"/>
    </source>
</evidence>
<reference evidence="1" key="1">
    <citation type="journal article" date="2014" name="Int. J. Syst. Evol. Microbiol.">
        <title>Complete genome sequence of Corynebacterium casei LMG S-19264T (=DSM 44701T), isolated from a smear-ripened cheese.</title>
        <authorList>
            <consortium name="US DOE Joint Genome Institute (JGI-PGF)"/>
            <person name="Walter F."/>
            <person name="Albersmeier A."/>
            <person name="Kalinowski J."/>
            <person name="Ruckert C."/>
        </authorList>
    </citation>
    <scope>NUCLEOTIDE SEQUENCE</scope>
    <source>
        <strain evidence="1">JCM 3093</strain>
    </source>
</reference>
<dbReference type="AlphaFoldDB" id="A0AA37BI99"/>
<protein>
    <submittedName>
        <fullName evidence="1">Uncharacterized protein</fullName>
    </submittedName>
</protein>
<comment type="caution">
    <text evidence="1">The sequence shown here is derived from an EMBL/GenBank/DDBJ whole genome shotgun (WGS) entry which is preliminary data.</text>
</comment>
<evidence type="ECO:0000313" key="2">
    <source>
        <dbReference type="Proteomes" id="UP000627984"/>
    </source>
</evidence>
<reference evidence="1" key="2">
    <citation type="submission" date="2022-09" db="EMBL/GenBank/DDBJ databases">
        <authorList>
            <person name="Sun Q."/>
            <person name="Ohkuma M."/>
        </authorList>
    </citation>
    <scope>NUCLEOTIDE SEQUENCE</scope>
    <source>
        <strain evidence="1">JCM 3093</strain>
    </source>
</reference>
<accession>A0AA37BI99</accession>
<dbReference type="EMBL" id="BMQD01000012">
    <property type="protein sequence ID" value="GGK76442.1"/>
    <property type="molecule type" value="Genomic_DNA"/>
</dbReference>